<comment type="caution">
    <text evidence="4">The sequence shown here is derived from an EMBL/GenBank/DDBJ whole genome shotgun (WGS) entry which is preliminary data.</text>
</comment>
<reference evidence="4 5" key="1">
    <citation type="journal article" date="2015" name="Stand. Genomic Sci.">
        <title>Genomic Encyclopedia of Bacterial and Archaeal Type Strains, Phase III: the genomes of soil and plant-associated and newly described type strains.</title>
        <authorList>
            <person name="Whitman W.B."/>
            <person name="Woyke T."/>
            <person name="Klenk H.P."/>
            <person name="Zhou Y."/>
            <person name="Lilburn T.G."/>
            <person name="Beck B.J."/>
            <person name="De Vos P."/>
            <person name="Vandamme P."/>
            <person name="Eisen J.A."/>
            <person name="Garrity G."/>
            <person name="Hugenholtz P."/>
            <person name="Kyrpides N.C."/>
        </authorList>
    </citation>
    <scope>NUCLEOTIDE SEQUENCE [LARGE SCALE GENOMIC DNA]</scope>
    <source>
        <strain evidence="4 5">AC4r</strain>
    </source>
</reference>
<comment type="function">
    <text evidence="3">Toxic component of a type II toxin-antitoxin (TA) system.</text>
</comment>
<dbReference type="AlphaFoldDB" id="A0A4Q7TSC8"/>
<dbReference type="EMBL" id="SGXT01000011">
    <property type="protein sequence ID" value="RZT63915.1"/>
    <property type="molecule type" value="Genomic_DNA"/>
</dbReference>
<evidence type="ECO:0000313" key="5">
    <source>
        <dbReference type="Proteomes" id="UP000292408"/>
    </source>
</evidence>
<dbReference type="GO" id="GO:0016075">
    <property type="term" value="P:rRNA catabolic process"/>
    <property type="evidence" value="ECO:0007669"/>
    <property type="project" value="TreeGrafter"/>
</dbReference>
<comment type="similarity">
    <text evidence="1 3">Belongs to the PemK/MazF family.</text>
</comment>
<dbReference type="Gene3D" id="2.30.30.110">
    <property type="match status" value="1"/>
</dbReference>
<dbReference type="PIRSF" id="PIRSF033490">
    <property type="entry name" value="MazF"/>
    <property type="match status" value="1"/>
</dbReference>
<dbReference type="GO" id="GO:0006402">
    <property type="term" value="P:mRNA catabolic process"/>
    <property type="evidence" value="ECO:0007669"/>
    <property type="project" value="TreeGrafter"/>
</dbReference>
<organism evidence="4 5">
    <name type="scientific">Microcella alkaliphila</name>
    <dbReference type="NCBI Taxonomy" id="279828"/>
    <lineage>
        <taxon>Bacteria</taxon>
        <taxon>Bacillati</taxon>
        <taxon>Actinomycetota</taxon>
        <taxon>Actinomycetes</taxon>
        <taxon>Micrococcales</taxon>
        <taxon>Microbacteriaceae</taxon>
        <taxon>Microcella</taxon>
    </lineage>
</organism>
<dbReference type="RefSeq" id="WP_157985571.1">
    <property type="nucleotide sequence ID" value="NZ_SGXT01000011.1"/>
</dbReference>
<dbReference type="InterPro" id="IPR003477">
    <property type="entry name" value="PemK-like"/>
</dbReference>
<evidence type="ECO:0000256" key="1">
    <source>
        <dbReference type="ARBA" id="ARBA00007521"/>
    </source>
</evidence>
<evidence type="ECO:0000313" key="4">
    <source>
        <dbReference type="EMBL" id="RZT63915.1"/>
    </source>
</evidence>
<dbReference type="SUPFAM" id="SSF50118">
    <property type="entry name" value="Cell growth inhibitor/plasmid maintenance toxic component"/>
    <property type="match status" value="1"/>
</dbReference>
<name>A0A4Q7TSC8_9MICO</name>
<protein>
    <recommendedName>
        <fullName evidence="3">mRNA interferase</fullName>
        <ecNumber evidence="3">3.1.-.-</ecNumber>
    </recommendedName>
</protein>
<evidence type="ECO:0000256" key="3">
    <source>
        <dbReference type="PIRNR" id="PIRNR033490"/>
    </source>
</evidence>
<dbReference type="PANTHER" id="PTHR33988">
    <property type="entry name" value="ENDORIBONUCLEASE MAZF-RELATED"/>
    <property type="match status" value="1"/>
</dbReference>
<dbReference type="GO" id="GO:0004521">
    <property type="term" value="F:RNA endonuclease activity"/>
    <property type="evidence" value="ECO:0007669"/>
    <property type="project" value="TreeGrafter"/>
</dbReference>
<keyword evidence="2" id="KW-1277">Toxin-antitoxin system</keyword>
<keyword evidence="5" id="KW-1185">Reference proteome</keyword>
<dbReference type="Proteomes" id="UP000292408">
    <property type="component" value="Unassembled WGS sequence"/>
</dbReference>
<dbReference type="OrthoDB" id="9808744at2"/>
<keyword evidence="3" id="KW-0540">Nuclease</keyword>
<keyword evidence="3" id="KW-0378">Hydrolase</keyword>
<dbReference type="PANTHER" id="PTHR33988:SF2">
    <property type="entry name" value="ENDORIBONUCLEASE MAZF"/>
    <property type="match status" value="1"/>
</dbReference>
<proteinExistence type="inferred from homology"/>
<dbReference type="EC" id="3.1.-.-" evidence="3"/>
<dbReference type="InterPro" id="IPR011067">
    <property type="entry name" value="Plasmid_toxin/cell-grow_inhib"/>
</dbReference>
<accession>A0A4Q7TSC8</accession>
<evidence type="ECO:0000256" key="2">
    <source>
        <dbReference type="ARBA" id="ARBA00022649"/>
    </source>
</evidence>
<dbReference type="GO" id="GO:0003677">
    <property type="term" value="F:DNA binding"/>
    <property type="evidence" value="ECO:0007669"/>
    <property type="project" value="InterPro"/>
</dbReference>
<gene>
    <name evidence="4" type="ORF">EV140_0145</name>
</gene>
<sequence length="113" mass="12309">MISRGDICWADLGPVIDHAPAKRRPVVVVQSDIFTHTSIGTIVVVAMSSKLGRARLRGTVFVPKSISGLERDSMVVPTEIITVDRSRMGQPVGRLPRPLLDELDAGLRLVLNL</sequence>
<keyword evidence="3" id="KW-0255">Endonuclease</keyword>
<dbReference type="Pfam" id="PF02452">
    <property type="entry name" value="PemK_toxin"/>
    <property type="match status" value="1"/>
</dbReference>
<dbReference type="GO" id="GO:0016787">
    <property type="term" value="F:hydrolase activity"/>
    <property type="evidence" value="ECO:0007669"/>
    <property type="project" value="UniProtKB-KW"/>
</dbReference>